<dbReference type="GO" id="GO:0008168">
    <property type="term" value="F:methyltransferase activity"/>
    <property type="evidence" value="ECO:0007669"/>
    <property type="project" value="UniProtKB-KW"/>
</dbReference>
<protein>
    <submittedName>
        <fullName evidence="2">Methylase involved in ubiquinone/menaquinone biosynthesis</fullName>
    </submittedName>
</protein>
<evidence type="ECO:0000313" key="2">
    <source>
        <dbReference type="EMBL" id="KKQ35664.1"/>
    </source>
</evidence>
<keyword evidence="2" id="KW-0808">Transferase</keyword>
<dbReference type="EMBL" id="LBTF01000008">
    <property type="protein sequence ID" value="KKQ35664.1"/>
    <property type="molecule type" value="Genomic_DNA"/>
</dbReference>
<proteinExistence type="predicted"/>
<dbReference type="CDD" id="cd02440">
    <property type="entry name" value="AdoMet_MTases"/>
    <property type="match status" value="1"/>
</dbReference>
<evidence type="ECO:0000313" key="3">
    <source>
        <dbReference type="Proteomes" id="UP000033876"/>
    </source>
</evidence>
<reference evidence="2 3" key="1">
    <citation type="journal article" date="2015" name="Nature">
        <title>rRNA introns, odd ribosomes, and small enigmatic genomes across a large radiation of phyla.</title>
        <authorList>
            <person name="Brown C.T."/>
            <person name="Hug L.A."/>
            <person name="Thomas B.C."/>
            <person name="Sharon I."/>
            <person name="Castelle C.J."/>
            <person name="Singh A."/>
            <person name="Wilkins M.J."/>
            <person name="Williams K.H."/>
            <person name="Banfield J.F."/>
        </authorList>
    </citation>
    <scope>NUCLEOTIDE SEQUENCE [LARGE SCALE GENOMIC DNA]</scope>
</reference>
<gene>
    <name evidence="2" type="ORF">US50_C0008G0005</name>
</gene>
<keyword evidence="2" id="KW-0830">Ubiquinone</keyword>
<sequence length="173" mass="18927">MFVDPQTILQQFNLKPTDYVADLGAGTGAYSIPAGRITREGKVYAVEVQKDLLQRIKDEAVKYHLSNIEAIWGDIENNGGTKLKDAAVDAVIASNVLFQVPNKAGFASEINRILKPGGRLLFVDWKDSGSGLGPNSSMLVSKDSAKMIFEGQGLKFDRDIEAGEHHYGIIFKK</sequence>
<dbReference type="GO" id="GO:0032259">
    <property type="term" value="P:methylation"/>
    <property type="evidence" value="ECO:0007669"/>
    <property type="project" value="UniProtKB-KW"/>
</dbReference>
<dbReference type="InterPro" id="IPR025714">
    <property type="entry name" value="Methyltranfer_dom"/>
</dbReference>
<dbReference type="AlphaFoldDB" id="A0A0G0JFY6"/>
<dbReference type="PANTHER" id="PTHR43591">
    <property type="entry name" value="METHYLTRANSFERASE"/>
    <property type="match status" value="1"/>
</dbReference>
<name>A0A0G0JFY6_9BACT</name>
<comment type="caution">
    <text evidence="2">The sequence shown here is derived from an EMBL/GenBank/DDBJ whole genome shotgun (WGS) entry which is preliminary data.</text>
</comment>
<evidence type="ECO:0000259" key="1">
    <source>
        <dbReference type="Pfam" id="PF13847"/>
    </source>
</evidence>
<dbReference type="Pfam" id="PF13847">
    <property type="entry name" value="Methyltransf_31"/>
    <property type="match status" value="1"/>
</dbReference>
<dbReference type="PANTHER" id="PTHR43591:SF24">
    <property type="entry name" value="2-METHOXY-6-POLYPRENYL-1,4-BENZOQUINOL METHYLASE, MITOCHONDRIAL"/>
    <property type="match status" value="1"/>
</dbReference>
<feature type="domain" description="Methyltransferase" evidence="1">
    <location>
        <begin position="20"/>
        <end position="126"/>
    </location>
</feature>
<dbReference type="InterPro" id="IPR029063">
    <property type="entry name" value="SAM-dependent_MTases_sf"/>
</dbReference>
<keyword evidence="2" id="KW-0489">Methyltransferase</keyword>
<organism evidence="2 3">
    <name type="scientific">Candidatus Nomurabacteria bacterium GW2011_GWB1_37_5</name>
    <dbReference type="NCBI Taxonomy" id="1618742"/>
    <lineage>
        <taxon>Bacteria</taxon>
        <taxon>Candidatus Nomuraibacteriota</taxon>
    </lineage>
</organism>
<dbReference type="Proteomes" id="UP000033876">
    <property type="component" value="Unassembled WGS sequence"/>
</dbReference>
<dbReference type="SUPFAM" id="SSF53335">
    <property type="entry name" value="S-adenosyl-L-methionine-dependent methyltransferases"/>
    <property type="match status" value="1"/>
</dbReference>
<accession>A0A0G0JFY6</accession>
<dbReference type="Gene3D" id="3.40.50.150">
    <property type="entry name" value="Vaccinia Virus protein VP39"/>
    <property type="match status" value="1"/>
</dbReference>